<feature type="transmembrane region" description="Helical" evidence="1">
    <location>
        <begin position="12"/>
        <end position="32"/>
    </location>
</feature>
<comment type="caution">
    <text evidence="2">The sequence shown here is derived from an EMBL/GenBank/DDBJ whole genome shotgun (WGS) entry which is preliminary data.</text>
</comment>
<reference evidence="2 3" key="1">
    <citation type="submission" date="2024-04" db="EMBL/GenBank/DDBJ databases">
        <title>Defined microbial consortia suppress multidrug-resistant proinflammatory Enterobacteriaceae via ecological control.</title>
        <authorList>
            <person name="Furuichi M."/>
            <person name="Kawaguchi T."/>
            <person name="Pust M."/>
            <person name="Yasuma K."/>
            <person name="Plichta D."/>
            <person name="Hasegawa N."/>
            <person name="Ohya T."/>
            <person name="Bhattarai S."/>
            <person name="Sasajima S."/>
            <person name="Aoto Y."/>
            <person name="Tuganbaev T."/>
            <person name="Yaginuma M."/>
            <person name="Ueda M."/>
            <person name="Okahashi N."/>
            <person name="Amafuji K."/>
            <person name="Kiridooshi Y."/>
            <person name="Sugita K."/>
            <person name="Strazar M."/>
            <person name="Skelly A."/>
            <person name="Suda W."/>
            <person name="Hattori M."/>
            <person name="Nakamoto N."/>
            <person name="Caballero S."/>
            <person name="Norman J."/>
            <person name="Olle B."/>
            <person name="Tanoue T."/>
            <person name="Arita M."/>
            <person name="Bucci V."/>
            <person name="Atarashi K."/>
            <person name="Xavier R."/>
            <person name="Honda K."/>
        </authorList>
    </citation>
    <scope>NUCLEOTIDE SEQUENCE [LARGE SCALE GENOMIC DNA]</scope>
    <source>
        <strain evidence="3">k34-0107-D12</strain>
    </source>
</reference>
<evidence type="ECO:0000313" key="3">
    <source>
        <dbReference type="Proteomes" id="UP001600941"/>
    </source>
</evidence>
<dbReference type="EMBL" id="BAABZQ010000001">
    <property type="protein sequence ID" value="GAA6497681.1"/>
    <property type="molecule type" value="Genomic_DNA"/>
</dbReference>
<keyword evidence="1" id="KW-0472">Membrane</keyword>
<keyword evidence="1" id="KW-0812">Transmembrane</keyword>
<evidence type="ECO:0008006" key="4">
    <source>
        <dbReference type="Google" id="ProtNLM"/>
    </source>
</evidence>
<keyword evidence="3" id="KW-1185">Reference proteome</keyword>
<protein>
    <recommendedName>
        <fullName evidence="4">DUF2798 domain-containing protein</fullName>
    </recommendedName>
</protein>
<organism evidence="2 3">
    <name type="scientific">Blautia parvula</name>
    <dbReference type="NCBI Taxonomy" id="2877527"/>
    <lineage>
        <taxon>Bacteria</taxon>
        <taxon>Bacillati</taxon>
        <taxon>Bacillota</taxon>
        <taxon>Clostridia</taxon>
        <taxon>Lachnospirales</taxon>
        <taxon>Lachnospiraceae</taxon>
        <taxon>Blautia</taxon>
    </lineage>
</organism>
<sequence length="65" mass="7027">MLMKTRTGKIILSAAALIFSILAACIGMGLLADSGLTFVMRLLCGLCFMWVPIFVAAMIATLFRK</sequence>
<feature type="transmembrane region" description="Helical" evidence="1">
    <location>
        <begin position="38"/>
        <end position="63"/>
    </location>
</feature>
<name>A0ABQ0BMC1_9FIRM</name>
<gene>
    <name evidence="2" type="ORF">K340107D12_04970</name>
</gene>
<evidence type="ECO:0000313" key="2">
    <source>
        <dbReference type="EMBL" id="GAA6497681.1"/>
    </source>
</evidence>
<dbReference type="Proteomes" id="UP001600941">
    <property type="component" value="Unassembled WGS sequence"/>
</dbReference>
<accession>A0ABQ0BMC1</accession>
<evidence type="ECO:0000256" key="1">
    <source>
        <dbReference type="SAM" id="Phobius"/>
    </source>
</evidence>
<proteinExistence type="predicted"/>
<dbReference type="PROSITE" id="PS51257">
    <property type="entry name" value="PROKAR_LIPOPROTEIN"/>
    <property type="match status" value="1"/>
</dbReference>
<keyword evidence="1" id="KW-1133">Transmembrane helix</keyword>